<name>A0A835XLG2_9CHLO</name>
<protein>
    <recommendedName>
        <fullName evidence="3">Deoxynucleoside kinase domain-containing protein</fullName>
    </recommendedName>
</protein>
<evidence type="ECO:0000313" key="5">
    <source>
        <dbReference type="Proteomes" id="UP000612055"/>
    </source>
</evidence>
<dbReference type="Gene3D" id="3.40.50.300">
    <property type="entry name" value="P-loop containing nucleotide triphosphate hydrolases"/>
    <property type="match status" value="1"/>
</dbReference>
<feature type="region of interest" description="Disordered" evidence="2">
    <location>
        <begin position="598"/>
        <end position="619"/>
    </location>
</feature>
<feature type="coiled-coil region" evidence="1">
    <location>
        <begin position="158"/>
        <end position="185"/>
    </location>
</feature>
<evidence type="ECO:0000256" key="2">
    <source>
        <dbReference type="SAM" id="MobiDB-lite"/>
    </source>
</evidence>
<dbReference type="GO" id="GO:0019136">
    <property type="term" value="F:deoxynucleoside kinase activity"/>
    <property type="evidence" value="ECO:0007669"/>
    <property type="project" value="TreeGrafter"/>
</dbReference>
<dbReference type="PANTHER" id="PTHR10513">
    <property type="entry name" value="DEOXYNUCLEOSIDE KINASE"/>
    <property type="match status" value="1"/>
</dbReference>
<gene>
    <name evidence="4" type="ORF">HYH03_015816</name>
</gene>
<feature type="region of interest" description="Disordered" evidence="2">
    <location>
        <begin position="395"/>
        <end position="452"/>
    </location>
</feature>
<dbReference type="Proteomes" id="UP000612055">
    <property type="component" value="Unassembled WGS sequence"/>
</dbReference>
<comment type="caution">
    <text evidence="4">The sequence shown here is derived from an EMBL/GenBank/DDBJ whole genome shotgun (WGS) entry which is preliminary data.</text>
</comment>
<accession>A0A835XLG2</accession>
<evidence type="ECO:0000313" key="4">
    <source>
        <dbReference type="EMBL" id="KAG2485437.1"/>
    </source>
</evidence>
<organism evidence="4 5">
    <name type="scientific">Edaphochlamys debaryana</name>
    <dbReference type="NCBI Taxonomy" id="47281"/>
    <lineage>
        <taxon>Eukaryota</taxon>
        <taxon>Viridiplantae</taxon>
        <taxon>Chlorophyta</taxon>
        <taxon>core chlorophytes</taxon>
        <taxon>Chlorophyceae</taxon>
        <taxon>CS clade</taxon>
        <taxon>Chlamydomonadales</taxon>
        <taxon>Chlamydomonadales incertae sedis</taxon>
        <taxon>Edaphochlamys</taxon>
    </lineage>
</organism>
<sequence>MQLHQLRGFRCAPRECAVTPRTWAPAPLAAQSPHVSLATRHTGAALFWRRQQPSSVVVEAALKGRDASSQATARTLRPKKSGGKEAAPPPTSEDAVTLVPHAGIYQKNLEKHDIYSVSDFRRAYREKGDDFRAFLQDKIEVGVEEHVLAMTAFFRCLDRAAEQALAEAEAEAEEAEEEAGRELGAAAQAHPDLGLTTEQVTLSVEGNISAGKSTFLSILHRHLLTDTGFSFVKEPIEQWQAVGGSSVNLLELFYKDPQRLAYTFQNYVFLTRVMQERETYGCSRKARILERSVFSDRMVFVRAVHASKDLADHELAIYDAWFGPILASLPTLVPNGIIYLRATPETCMARLRRRARSEEGGIPLEYLQSLHDNHEDWLQGACTLAADLKHELAQLQAHASTPSSSTSAPSPASSSASSSVPSSSSSSPASSAAGSAPLATREPSPSSAAACSAGSAGRVMEYVLHPNRPQRPEPAAPSTPRGGWSGELTPLHQRPPPALAHCDIPPSLQRTLFMIDATKVSGVPSAGFLHQLPVLLVDCDEDVDVQGDTAHGEAVSELIRDYTAFVAQYRGVCHRMAASGQPLGGRRLPDLQADYYETDPDTGRVTYRPVPSGVPGVAP</sequence>
<feature type="region of interest" description="Disordered" evidence="2">
    <location>
        <begin position="467"/>
        <end position="498"/>
    </location>
</feature>
<dbReference type="AlphaFoldDB" id="A0A835XLG2"/>
<dbReference type="SUPFAM" id="SSF52540">
    <property type="entry name" value="P-loop containing nucleoside triphosphate hydrolases"/>
    <property type="match status" value="1"/>
</dbReference>
<proteinExistence type="predicted"/>
<dbReference type="Pfam" id="PF01712">
    <property type="entry name" value="dNK"/>
    <property type="match status" value="1"/>
</dbReference>
<dbReference type="InterPro" id="IPR050566">
    <property type="entry name" value="Deoxyribonucleoside_kinase"/>
</dbReference>
<feature type="region of interest" description="Disordered" evidence="2">
    <location>
        <begin position="67"/>
        <end position="94"/>
    </location>
</feature>
<dbReference type="InterPro" id="IPR031314">
    <property type="entry name" value="DNK_dom"/>
</dbReference>
<feature type="domain" description="Deoxynucleoside kinase" evidence="3">
    <location>
        <begin position="202"/>
        <end position="380"/>
    </location>
</feature>
<keyword evidence="5" id="KW-1185">Reference proteome</keyword>
<dbReference type="GO" id="GO:0005737">
    <property type="term" value="C:cytoplasm"/>
    <property type="evidence" value="ECO:0007669"/>
    <property type="project" value="TreeGrafter"/>
</dbReference>
<dbReference type="InterPro" id="IPR027417">
    <property type="entry name" value="P-loop_NTPase"/>
</dbReference>
<reference evidence="4" key="1">
    <citation type="journal article" date="2020" name="bioRxiv">
        <title>Comparative genomics of Chlamydomonas.</title>
        <authorList>
            <person name="Craig R.J."/>
            <person name="Hasan A.R."/>
            <person name="Ness R.W."/>
            <person name="Keightley P.D."/>
        </authorList>
    </citation>
    <scope>NUCLEOTIDE SEQUENCE</scope>
    <source>
        <strain evidence="4">CCAP 11/70</strain>
    </source>
</reference>
<dbReference type="PANTHER" id="PTHR10513:SF35">
    <property type="entry name" value="DEOXYADENOSINE KINASE"/>
    <property type="match status" value="1"/>
</dbReference>
<dbReference type="CDD" id="cd01673">
    <property type="entry name" value="dNK"/>
    <property type="match status" value="1"/>
</dbReference>
<evidence type="ECO:0000259" key="3">
    <source>
        <dbReference type="Pfam" id="PF01712"/>
    </source>
</evidence>
<dbReference type="OrthoDB" id="567086at2759"/>
<keyword evidence="1" id="KW-0175">Coiled coil</keyword>
<evidence type="ECO:0000256" key="1">
    <source>
        <dbReference type="SAM" id="Coils"/>
    </source>
</evidence>
<feature type="compositionally biased region" description="Low complexity" evidence="2">
    <location>
        <begin position="399"/>
        <end position="452"/>
    </location>
</feature>
<dbReference type="EMBL" id="JAEHOE010000129">
    <property type="protein sequence ID" value="KAG2485437.1"/>
    <property type="molecule type" value="Genomic_DNA"/>
</dbReference>